<keyword evidence="9" id="KW-0325">Glycoprotein</keyword>
<dbReference type="PANTHER" id="PTHR46957:SF10">
    <property type="entry name" value="PROTEIN TYROSINE PHOSPHATASE, RECEPTOR TYPE, H"/>
    <property type="match status" value="1"/>
</dbReference>
<dbReference type="EMBL" id="OY660882">
    <property type="protein sequence ID" value="CAJ1080953.1"/>
    <property type="molecule type" value="Genomic_DNA"/>
</dbReference>
<dbReference type="PROSITE" id="PS50056">
    <property type="entry name" value="TYR_PHOSPHATASE_2"/>
    <property type="match status" value="1"/>
</dbReference>
<dbReference type="InterPro" id="IPR050713">
    <property type="entry name" value="RTP_Phos/Ushers"/>
</dbReference>
<dbReference type="SUPFAM" id="SSF52799">
    <property type="entry name" value="(Phosphotyrosine protein) phosphatases II"/>
    <property type="match status" value="1"/>
</dbReference>
<dbReference type="InterPro" id="IPR013783">
    <property type="entry name" value="Ig-like_fold"/>
</dbReference>
<proteinExistence type="predicted"/>
<keyword evidence="8 11" id="KW-0472">Membrane</keyword>
<evidence type="ECO:0000256" key="7">
    <source>
        <dbReference type="ARBA" id="ARBA00022989"/>
    </source>
</evidence>
<evidence type="ECO:0000256" key="8">
    <source>
        <dbReference type="ARBA" id="ARBA00023136"/>
    </source>
</evidence>
<keyword evidence="16" id="KW-0675">Receptor</keyword>
<feature type="chain" id="PRO_5043841528" description="protein-tyrosine-phosphatase" evidence="12">
    <location>
        <begin position="31"/>
        <end position="1181"/>
    </location>
</feature>
<evidence type="ECO:0000256" key="2">
    <source>
        <dbReference type="ARBA" id="ARBA00013064"/>
    </source>
</evidence>
<dbReference type="Pfam" id="PF00102">
    <property type="entry name" value="Y_phosphatase"/>
    <property type="match status" value="1"/>
</dbReference>
<evidence type="ECO:0000313" key="17">
    <source>
        <dbReference type="Proteomes" id="UP001178508"/>
    </source>
</evidence>
<feature type="domain" description="Fibronectin type-III" evidence="15">
    <location>
        <begin position="484"/>
        <end position="572"/>
    </location>
</feature>
<evidence type="ECO:0000259" key="13">
    <source>
        <dbReference type="PROSITE" id="PS50055"/>
    </source>
</evidence>
<dbReference type="SUPFAM" id="SSF49265">
    <property type="entry name" value="Fibronectin type III"/>
    <property type="match status" value="5"/>
</dbReference>
<dbReference type="CDD" id="cd12087">
    <property type="entry name" value="TM_EGFR-like"/>
    <property type="match status" value="1"/>
</dbReference>
<comment type="catalytic activity">
    <reaction evidence="10">
        <text>O-phospho-L-tyrosyl-[protein] + H2O = L-tyrosyl-[protein] + phosphate</text>
        <dbReference type="Rhea" id="RHEA:10684"/>
        <dbReference type="Rhea" id="RHEA-COMP:10136"/>
        <dbReference type="Rhea" id="RHEA-COMP:20101"/>
        <dbReference type="ChEBI" id="CHEBI:15377"/>
        <dbReference type="ChEBI" id="CHEBI:43474"/>
        <dbReference type="ChEBI" id="CHEBI:46858"/>
        <dbReference type="ChEBI" id="CHEBI:61978"/>
        <dbReference type="EC" id="3.1.3.48"/>
    </reaction>
</comment>
<feature type="domain" description="Tyrosine-protein phosphatase" evidence="13">
    <location>
        <begin position="888"/>
        <end position="1147"/>
    </location>
</feature>
<name>A0AAV1H533_XYRNO</name>
<dbReference type="PROSITE" id="PS00383">
    <property type="entry name" value="TYR_PHOSPHATASE_1"/>
    <property type="match status" value="1"/>
</dbReference>
<comment type="subcellular location">
    <subcellularLocation>
        <location evidence="1">Membrane</location>
        <topology evidence="1">Single-pass type I membrane protein</topology>
    </subcellularLocation>
</comment>
<evidence type="ECO:0000256" key="6">
    <source>
        <dbReference type="ARBA" id="ARBA00022912"/>
    </source>
</evidence>
<keyword evidence="3 11" id="KW-0812">Transmembrane</keyword>
<dbReference type="PANTHER" id="PTHR46957">
    <property type="entry name" value="CYTOKINE RECEPTOR"/>
    <property type="match status" value="1"/>
</dbReference>
<evidence type="ECO:0000259" key="15">
    <source>
        <dbReference type="PROSITE" id="PS50853"/>
    </source>
</evidence>
<feature type="transmembrane region" description="Helical" evidence="11">
    <location>
        <begin position="822"/>
        <end position="842"/>
    </location>
</feature>
<evidence type="ECO:0000313" key="16">
    <source>
        <dbReference type="EMBL" id="CAJ1080953.1"/>
    </source>
</evidence>
<accession>A0AAV1H533</accession>
<evidence type="ECO:0000256" key="12">
    <source>
        <dbReference type="SAM" id="SignalP"/>
    </source>
</evidence>
<evidence type="ECO:0000256" key="5">
    <source>
        <dbReference type="ARBA" id="ARBA00022801"/>
    </source>
</evidence>
<evidence type="ECO:0000256" key="1">
    <source>
        <dbReference type="ARBA" id="ARBA00004479"/>
    </source>
</evidence>
<dbReference type="InterPro" id="IPR036116">
    <property type="entry name" value="FN3_sf"/>
</dbReference>
<evidence type="ECO:0000259" key="14">
    <source>
        <dbReference type="PROSITE" id="PS50056"/>
    </source>
</evidence>
<dbReference type="Proteomes" id="UP001178508">
    <property type="component" value="Chromosome 19"/>
</dbReference>
<sequence length="1181" mass="132118">MKPLSFHIISDKTLLCVFLTLLWGVADSNAESTPGTSSIRAVTTAPITTVLTTLKPPDNVRKITVTIKTENSITLEWDKVNNIPFYFVQYRHNGNKEVLINDTSTGPTISHVVTNLTAGTKYDFTVITTLNGANSTGTIKETFTRPRNANDFKYIDQNETSITLQWTKVENDHYEVGYNSGSKNFTVSEDTVTRTISDLTDTTEYTFTLFTLFEDDRSTGVSIRASTAPPNPDGLVILGQNQTSITLQWKRMGNLSYKLGFNETFLEEIPAVEGQATVTKTIHGLTRGTKYNLSLFAVFHNVSSSGLPFTAVTAPGDVEKFNVAARNETSIALQWKKVDGLPDYTVMYNENEENISSPGGDSVVTFTASGLQSGTKYEFRVFTVFENVTSSGVTFTAVTAPRNTDKISPVEQNETSITLEWTKVEGIFNYTLEYDGNKINISASEGTNVTVSDLTNTTKYNFILFTVFEDVKSSGAHISAATAPPNAENFGQVDQNETSITLQWEKVGQILNYALEFGGNVTNITAPKEHQQVTTTVLELQSGTKYTFRVFALFENVRSSGRNLVAATVPSKVTSVKVTRRSVRLVTLEWTSLRRDWSYSLHINGESYKPKPSVFDGVVKIEVRSLDPGTVYPFNVTTTFFGHSSEAYEDFTVTTIHCASGDWQVTDSTITGMINGEFTNATASNKSETHNSTGSGKVSFTGLYPGETYEVKLVLEKDSRRFNQCDDTFTITTIPPVVEAYCEYSGSGYSALIGWNEPPGIWDSVKVVMSGEIRTIPSDMDRTVTIFGFQPAKTYKVHVTTRSRERQSPEFVFSCTTDPRGVIAGSVIGVLLFVALVAFILFKRPDLIRRNKPFINGTKQNNKKPKTISVDKFPDHFYQLSADANRGFSEEYENLAPVGTEQTRKEACLPENKPRNRFNNVLPYDWCRVKLTSSDADGMSDYINANYMPGYNSSREYIATQGPLPSTVNDFWRMIWEQRVKGIVMVTNCKESGKIKCEQYWPGDQKPVLCGELLVTMTNEQQEPNWTLREFTLKHKNYSEVRKVKHFHFTAWPDHGVPQGTEVLIRFRGLVRQHIEREGTGAPTVVHCSAGVGRTGTIIALDVLLQQLEKERAVGIHPFVHKMRLSRPYMVQTESQYVFLHQCIMDSLHQNEKSEENIYENEDMMYVNATALREFHKGSQA</sequence>
<dbReference type="EC" id="3.1.3.48" evidence="2"/>
<evidence type="ECO:0000256" key="10">
    <source>
        <dbReference type="ARBA" id="ARBA00051722"/>
    </source>
</evidence>
<dbReference type="GO" id="GO:0016020">
    <property type="term" value="C:membrane"/>
    <property type="evidence" value="ECO:0007669"/>
    <property type="project" value="UniProtKB-SubCell"/>
</dbReference>
<feature type="signal peptide" evidence="12">
    <location>
        <begin position="1"/>
        <end position="30"/>
    </location>
</feature>
<organism evidence="16 17">
    <name type="scientific">Xyrichtys novacula</name>
    <name type="common">Pearly razorfish</name>
    <name type="synonym">Hemipteronotus novacula</name>
    <dbReference type="NCBI Taxonomy" id="13765"/>
    <lineage>
        <taxon>Eukaryota</taxon>
        <taxon>Metazoa</taxon>
        <taxon>Chordata</taxon>
        <taxon>Craniata</taxon>
        <taxon>Vertebrata</taxon>
        <taxon>Euteleostomi</taxon>
        <taxon>Actinopterygii</taxon>
        <taxon>Neopterygii</taxon>
        <taxon>Teleostei</taxon>
        <taxon>Neoteleostei</taxon>
        <taxon>Acanthomorphata</taxon>
        <taxon>Eupercaria</taxon>
        <taxon>Labriformes</taxon>
        <taxon>Labridae</taxon>
        <taxon>Xyrichtys</taxon>
    </lineage>
</organism>
<dbReference type="InterPro" id="IPR000242">
    <property type="entry name" value="PTP_cat"/>
</dbReference>
<keyword evidence="7 11" id="KW-1133">Transmembrane helix</keyword>
<dbReference type="AlphaFoldDB" id="A0AAV1H533"/>
<gene>
    <name evidence="16" type="ORF">XNOV1_A040127</name>
</gene>
<dbReference type="Gene3D" id="2.60.40.10">
    <property type="entry name" value="Immunoglobulins"/>
    <property type="match status" value="6"/>
</dbReference>
<keyword evidence="17" id="KW-1185">Reference proteome</keyword>
<evidence type="ECO:0000256" key="4">
    <source>
        <dbReference type="ARBA" id="ARBA00022729"/>
    </source>
</evidence>
<evidence type="ECO:0000256" key="3">
    <source>
        <dbReference type="ARBA" id="ARBA00022692"/>
    </source>
</evidence>
<dbReference type="InterPro" id="IPR003961">
    <property type="entry name" value="FN3_dom"/>
</dbReference>
<feature type="domain" description="Fibronectin type-III" evidence="15">
    <location>
        <begin position="56"/>
        <end position="148"/>
    </location>
</feature>
<dbReference type="InterPro" id="IPR016130">
    <property type="entry name" value="Tyr_Pase_AS"/>
</dbReference>
<keyword evidence="5" id="KW-0378">Hydrolase</keyword>
<keyword evidence="6" id="KW-0904">Protein phosphatase</keyword>
<dbReference type="SMART" id="SM00060">
    <property type="entry name" value="FN3"/>
    <property type="match status" value="8"/>
</dbReference>
<dbReference type="InterPro" id="IPR000387">
    <property type="entry name" value="Tyr_Pase_dom"/>
</dbReference>
<feature type="domain" description="Fibronectin type-III" evidence="15">
    <location>
        <begin position="314"/>
        <end position="403"/>
    </location>
</feature>
<dbReference type="Gene3D" id="3.90.190.10">
    <property type="entry name" value="Protein tyrosine phosphatase superfamily"/>
    <property type="match status" value="1"/>
</dbReference>
<dbReference type="Pfam" id="PF00041">
    <property type="entry name" value="fn3"/>
    <property type="match status" value="4"/>
</dbReference>
<evidence type="ECO:0000256" key="9">
    <source>
        <dbReference type="ARBA" id="ARBA00023180"/>
    </source>
</evidence>
<dbReference type="CDD" id="cd00063">
    <property type="entry name" value="FN3"/>
    <property type="match status" value="6"/>
</dbReference>
<dbReference type="InterPro" id="IPR003595">
    <property type="entry name" value="Tyr_Pase_cat"/>
</dbReference>
<dbReference type="SMART" id="SM00404">
    <property type="entry name" value="PTPc_motif"/>
    <property type="match status" value="1"/>
</dbReference>
<dbReference type="InterPro" id="IPR029021">
    <property type="entry name" value="Prot-tyrosine_phosphatase-like"/>
</dbReference>
<dbReference type="PROSITE" id="PS50853">
    <property type="entry name" value="FN3"/>
    <property type="match status" value="3"/>
</dbReference>
<protein>
    <recommendedName>
        <fullName evidence="2">protein-tyrosine-phosphatase</fullName>
        <ecNumber evidence="2">3.1.3.48</ecNumber>
    </recommendedName>
</protein>
<dbReference type="PRINTS" id="PR00700">
    <property type="entry name" value="PRTYPHPHTASE"/>
</dbReference>
<dbReference type="PROSITE" id="PS50055">
    <property type="entry name" value="TYR_PHOSPHATASE_PTP"/>
    <property type="match status" value="1"/>
</dbReference>
<dbReference type="FunFam" id="3.90.190.10:FF:000009">
    <property type="entry name" value="Receptor-type tyrosine-protein phosphatase beta"/>
    <property type="match status" value="1"/>
</dbReference>
<keyword evidence="4 12" id="KW-0732">Signal</keyword>
<evidence type="ECO:0000256" key="11">
    <source>
        <dbReference type="SAM" id="Phobius"/>
    </source>
</evidence>
<dbReference type="GO" id="GO:0004725">
    <property type="term" value="F:protein tyrosine phosphatase activity"/>
    <property type="evidence" value="ECO:0007669"/>
    <property type="project" value="UniProtKB-EC"/>
</dbReference>
<dbReference type="SMART" id="SM00194">
    <property type="entry name" value="PTPc"/>
    <property type="match status" value="1"/>
</dbReference>
<reference evidence="16" key="1">
    <citation type="submission" date="2023-08" db="EMBL/GenBank/DDBJ databases">
        <authorList>
            <person name="Alioto T."/>
            <person name="Alioto T."/>
            <person name="Gomez Garrido J."/>
        </authorList>
    </citation>
    <scope>NUCLEOTIDE SEQUENCE</scope>
</reference>
<feature type="domain" description="Tyrosine specific protein phosphatases" evidence="14">
    <location>
        <begin position="1065"/>
        <end position="1138"/>
    </location>
</feature>